<reference evidence="1 2" key="2">
    <citation type="submission" date="2018-11" db="EMBL/GenBank/DDBJ databases">
        <authorList>
            <consortium name="Pathogen Informatics"/>
        </authorList>
    </citation>
    <scope>NUCLEOTIDE SEQUENCE [LARGE SCALE GENOMIC DNA]</scope>
    <source>
        <strain evidence="1 2">Egypt</strain>
    </source>
</reference>
<name>A0A183BH42_9TREM</name>
<evidence type="ECO:0000313" key="3">
    <source>
        <dbReference type="WBParaSite" id="ECPE_0001857701-mRNA-1"/>
    </source>
</evidence>
<reference evidence="3" key="1">
    <citation type="submission" date="2016-06" db="UniProtKB">
        <authorList>
            <consortium name="WormBaseParasite"/>
        </authorList>
    </citation>
    <scope>IDENTIFICATION</scope>
</reference>
<evidence type="ECO:0000313" key="2">
    <source>
        <dbReference type="Proteomes" id="UP000272942"/>
    </source>
</evidence>
<organism evidence="3">
    <name type="scientific">Echinostoma caproni</name>
    <dbReference type="NCBI Taxonomy" id="27848"/>
    <lineage>
        <taxon>Eukaryota</taxon>
        <taxon>Metazoa</taxon>
        <taxon>Spiralia</taxon>
        <taxon>Lophotrochozoa</taxon>
        <taxon>Platyhelminthes</taxon>
        <taxon>Trematoda</taxon>
        <taxon>Digenea</taxon>
        <taxon>Plagiorchiida</taxon>
        <taxon>Echinostomata</taxon>
        <taxon>Echinostomatoidea</taxon>
        <taxon>Echinostomatidae</taxon>
        <taxon>Echinostoma</taxon>
    </lineage>
</organism>
<accession>A0A183BH42</accession>
<keyword evidence="2" id="KW-1185">Reference proteome</keyword>
<gene>
    <name evidence="1" type="ORF">ECPE_LOCUS18527</name>
</gene>
<dbReference type="AlphaFoldDB" id="A0A183BH42"/>
<proteinExistence type="predicted"/>
<dbReference type="PANTHER" id="PTHR47331">
    <property type="entry name" value="PHD-TYPE DOMAIN-CONTAINING PROTEIN"/>
    <property type="match status" value="1"/>
</dbReference>
<dbReference type="EMBL" id="UZAN01080176">
    <property type="protein sequence ID" value="VDP96539.1"/>
    <property type="molecule type" value="Genomic_DNA"/>
</dbReference>
<evidence type="ECO:0000313" key="1">
    <source>
        <dbReference type="EMBL" id="VDP96539.1"/>
    </source>
</evidence>
<dbReference type="OrthoDB" id="6127549at2759"/>
<protein>
    <submittedName>
        <fullName evidence="3">START domain-containing protein</fullName>
    </submittedName>
</protein>
<dbReference type="Proteomes" id="UP000272942">
    <property type="component" value="Unassembled WGS sequence"/>
</dbReference>
<dbReference type="WBParaSite" id="ECPE_0001857701-mRNA-1">
    <property type="protein sequence ID" value="ECPE_0001857701-mRNA-1"/>
    <property type="gene ID" value="ECPE_0001857701"/>
</dbReference>
<sequence length="101" mass="11243">MEAKLLVKELGDMLRNGGFHLTKWFSNCPDLLSDIPSTSTQATEVDIDLQRSDQRALGVHWRVSDDSFTFELRLPASTFTKRGILSCVASLYDPLGIVAPM</sequence>